<dbReference type="SUPFAM" id="SSF50993">
    <property type="entry name" value="Peptidase/esterase 'gauge' domain"/>
    <property type="match status" value="1"/>
</dbReference>
<evidence type="ECO:0000256" key="5">
    <source>
        <dbReference type="ARBA" id="ARBA00022801"/>
    </source>
</evidence>
<organism evidence="11">
    <name type="scientific">Strongyloides ratti</name>
    <name type="common">Parasitic roundworm</name>
    <dbReference type="NCBI Taxonomy" id="34506"/>
    <lineage>
        <taxon>Eukaryota</taxon>
        <taxon>Metazoa</taxon>
        <taxon>Ecdysozoa</taxon>
        <taxon>Nematoda</taxon>
        <taxon>Chromadorea</taxon>
        <taxon>Rhabditida</taxon>
        <taxon>Tylenchina</taxon>
        <taxon>Panagrolaimomorpha</taxon>
        <taxon>Strongyloidoidea</taxon>
        <taxon>Strongyloididae</taxon>
        <taxon>Strongyloides</taxon>
    </lineage>
</organism>
<evidence type="ECO:0000256" key="4">
    <source>
        <dbReference type="ARBA" id="ARBA00022670"/>
    </source>
</evidence>
<dbReference type="GO" id="GO:0005829">
    <property type="term" value="C:cytosol"/>
    <property type="evidence" value="ECO:0007669"/>
    <property type="project" value="TreeGrafter"/>
</dbReference>
<reference evidence="11 12" key="1">
    <citation type="submission" date="2014-09" db="EMBL/GenBank/DDBJ databases">
        <authorList>
            <person name="Martin A.A."/>
        </authorList>
    </citation>
    <scope>NUCLEOTIDE SEQUENCE</scope>
    <source>
        <strain evidence="12">ED321</strain>
        <strain evidence="11">ED321 Heterogonic</strain>
    </source>
</reference>
<evidence type="ECO:0000259" key="9">
    <source>
        <dbReference type="Pfam" id="PF00326"/>
    </source>
</evidence>
<accession>A0A090LR42</accession>
<evidence type="ECO:0000256" key="2">
    <source>
        <dbReference type="ARBA" id="ARBA00005228"/>
    </source>
</evidence>
<evidence type="ECO:0000313" key="12">
    <source>
        <dbReference type="Proteomes" id="UP000035682"/>
    </source>
</evidence>
<evidence type="ECO:0000259" key="10">
    <source>
        <dbReference type="Pfam" id="PF02897"/>
    </source>
</evidence>
<dbReference type="AlphaFoldDB" id="A0A090LR42"/>
<name>A0A090LR42_STRRB</name>
<keyword evidence="6 7" id="KW-0720">Serine protease</keyword>
<feature type="domain" description="Peptidase S9A N-terminal" evidence="10">
    <location>
        <begin position="47"/>
        <end position="456"/>
    </location>
</feature>
<proteinExistence type="inferred from homology"/>
<evidence type="ECO:0000256" key="8">
    <source>
        <dbReference type="SAM" id="SignalP"/>
    </source>
</evidence>
<dbReference type="EMBL" id="LN609529">
    <property type="protein sequence ID" value="CEF70642.1"/>
    <property type="molecule type" value="Genomic_DNA"/>
</dbReference>
<dbReference type="InterPro" id="IPR002470">
    <property type="entry name" value="Peptidase_S9A"/>
</dbReference>
<dbReference type="Proteomes" id="UP000035682">
    <property type="component" value="Unplaced"/>
</dbReference>
<dbReference type="InterPro" id="IPR001375">
    <property type="entry name" value="Peptidase_S9_cat"/>
</dbReference>
<dbReference type="GO" id="GO:0006508">
    <property type="term" value="P:proteolysis"/>
    <property type="evidence" value="ECO:0007669"/>
    <property type="project" value="UniProtKB-KW"/>
</dbReference>
<dbReference type="Pfam" id="PF02897">
    <property type="entry name" value="Peptidase_S9_N"/>
    <property type="match status" value="1"/>
</dbReference>
<evidence type="ECO:0000256" key="3">
    <source>
        <dbReference type="ARBA" id="ARBA00016310"/>
    </source>
</evidence>
<evidence type="ECO:0000313" key="14">
    <source>
        <dbReference type="WormBase" id="SRAE_2000526700"/>
    </source>
</evidence>
<dbReference type="RefSeq" id="XP_024509838.1">
    <property type="nucleotide sequence ID" value="XM_024644261.1"/>
</dbReference>
<evidence type="ECO:0000256" key="1">
    <source>
        <dbReference type="ARBA" id="ARBA00001070"/>
    </source>
</evidence>
<sequence>MFYNSLLLLNLFFFLIVSISSYEDVIYYGNQKKRYLSRLRINVKKYPVIERNKTCVDVIFDKKIACPYRYLEDLGSDKTLNFVEKVNKLTEKHLYQSPLRELMASKIRMYNSYLKIGLFTKHGEYYYFFVNPGNQTHSLLARKKKITDRYEVFYNIDEEFPAEDRSLQGTCFSKNGDLIAYAFSANGSDWNTIKFRTKNGSALSDEIKNVKFSDMSFIFDKEGFLYSTFLNGKDKPEEVKFNKDENHALFYHKMGTLQKDDVMIAKFPPHKKGAVRGFVSNDEKYLFVKYTEGASEDKHKIFYYKLSELNNNTINKQLKLQLLIGNFDGTYNIIDTYKRRVIVLTTKNAPMGQILKIKLSKSNYGIKEVKDLIKHDENKNIQLVKAIGKKYLLIYCIENVTHHIYVHNKKNGKLITKLHHVQGLVKDITGNTDSNEFFISIENQVTPNIIYRGNLSEIDEGKKNVTMTILFRPFVGGLNHEDFVMDTKFYKSKDGTYIPMFLFHRSDLKLDGKNPVSLYSYGGFGIPFFPQYFPPVLTFVNHFNGIYAIAAVRGGGEYGEKWHKEAILLNKHKSFEDLIAGIEYLIAENYTNPSKMSIHGSANGGIIATVVAQRRPDLIASVITHGVSYDMLRYHKHTSGDVWIHEYGDPEKKKYFNYLLSYSPLQNIRMPVKPHQWPSTFITAGFHDTRVVASHTLIYAAKLYRNLQKLSDYQKNPVLVKIYEGQGNGGVTFRQQLEENIDIILFVAKTLNAKWRISY</sequence>
<dbReference type="PANTHER" id="PTHR42881">
    <property type="entry name" value="PROLYL ENDOPEPTIDASE"/>
    <property type="match status" value="1"/>
</dbReference>
<evidence type="ECO:0000313" key="11">
    <source>
        <dbReference type="EMBL" id="CEF70642.1"/>
    </source>
</evidence>
<feature type="chain" id="PRO_5015031052" description="Prolyl endopeptidase" evidence="8">
    <location>
        <begin position="22"/>
        <end position="759"/>
    </location>
</feature>
<keyword evidence="4 7" id="KW-0645">Protease</keyword>
<comment type="catalytic activity">
    <reaction evidence="1">
        <text>Hydrolysis of Pro-|-Xaa &gt;&gt; Ala-|-Xaa in oligopeptides.</text>
        <dbReference type="EC" id="3.4.21.26"/>
    </reaction>
</comment>
<dbReference type="OrthoDB" id="248387at2759"/>
<dbReference type="InterPro" id="IPR029058">
    <property type="entry name" value="AB_hydrolase_fold"/>
</dbReference>
<dbReference type="InterPro" id="IPR023302">
    <property type="entry name" value="Pept_S9A_N"/>
</dbReference>
<dbReference type="PRINTS" id="PR00862">
    <property type="entry name" value="PROLIGOPTASE"/>
</dbReference>
<dbReference type="Gene3D" id="2.130.10.120">
    <property type="entry name" value="Prolyl oligopeptidase, N-terminal domain"/>
    <property type="match status" value="1"/>
</dbReference>
<dbReference type="GO" id="GO:0004252">
    <property type="term" value="F:serine-type endopeptidase activity"/>
    <property type="evidence" value="ECO:0007669"/>
    <property type="project" value="UniProtKB-UniRule"/>
</dbReference>
<reference evidence="13" key="2">
    <citation type="submission" date="2020-12" db="UniProtKB">
        <authorList>
            <consortium name="WormBaseParasite"/>
        </authorList>
    </citation>
    <scope>IDENTIFICATION</scope>
</reference>
<gene>
    <name evidence="11 13 14" type="ORF">SRAE_2000526700</name>
</gene>
<dbReference type="InterPro" id="IPR051167">
    <property type="entry name" value="Prolyl_oligopep/macrocyclase"/>
</dbReference>
<dbReference type="Pfam" id="PF00326">
    <property type="entry name" value="Peptidase_S9"/>
    <property type="match status" value="1"/>
</dbReference>
<dbReference type="GeneID" id="36383020"/>
<keyword evidence="12" id="KW-1185">Reference proteome</keyword>
<protein>
    <recommendedName>
        <fullName evidence="3 7">Prolyl endopeptidase</fullName>
        <ecNumber evidence="7">3.4.21.-</ecNumber>
    </recommendedName>
</protein>
<dbReference type="WBParaSite" id="SRAE_2000526700.1">
    <property type="protein sequence ID" value="SRAE_2000526700.1"/>
    <property type="gene ID" value="WBGene00265527"/>
</dbReference>
<comment type="similarity">
    <text evidence="2 7">Belongs to the peptidase S9A family.</text>
</comment>
<dbReference type="SUPFAM" id="SSF53474">
    <property type="entry name" value="alpha/beta-Hydrolases"/>
    <property type="match status" value="1"/>
</dbReference>
<dbReference type="EC" id="3.4.21.-" evidence="7"/>
<evidence type="ECO:0000256" key="7">
    <source>
        <dbReference type="RuleBase" id="RU368024"/>
    </source>
</evidence>
<dbReference type="WormBase" id="SRAE_2000526700">
    <property type="protein sequence ID" value="SRP02490"/>
    <property type="gene ID" value="WBGene00265527"/>
</dbReference>
<dbReference type="GO" id="GO:0070012">
    <property type="term" value="F:oligopeptidase activity"/>
    <property type="evidence" value="ECO:0007669"/>
    <property type="project" value="TreeGrafter"/>
</dbReference>
<keyword evidence="5 7" id="KW-0378">Hydrolase</keyword>
<feature type="domain" description="Peptidase S9 prolyl oligopeptidase catalytic" evidence="9">
    <location>
        <begin position="538"/>
        <end position="752"/>
    </location>
</feature>
<keyword evidence="8" id="KW-0732">Signal</keyword>
<dbReference type="PANTHER" id="PTHR42881:SF2">
    <property type="entry name" value="PROLYL ENDOPEPTIDASE"/>
    <property type="match status" value="1"/>
</dbReference>
<dbReference type="Gene3D" id="3.40.50.1820">
    <property type="entry name" value="alpha/beta hydrolase"/>
    <property type="match status" value="1"/>
</dbReference>
<evidence type="ECO:0000256" key="6">
    <source>
        <dbReference type="ARBA" id="ARBA00022825"/>
    </source>
</evidence>
<evidence type="ECO:0000313" key="13">
    <source>
        <dbReference type="WBParaSite" id="SRAE_2000526700.1"/>
    </source>
</evidence>
<feature type="signal peptide" evidence="8">
    <location>
        <begin position="1"/>
        <end position="21"/>
    </location>
</feature>
<dbReference type="CTD" id="36383020"/>